<dbReference type="SUPFAM" id="SSF48008">
    <property type="entry name" value="GntR ligand-binding domain-like"/>
    <property type="match status" value="1"/>
</dbReference>
<evidence type="ECO:0000256" key="1">
    <source>
        <dbReference type="ARBA" id="ARBA00023015"/>
    </source>
</evidence>
<reference evidence="6" key="1">
    <citation type="journal article" date="2019" name="Int. J. Syst. Evol. Microbiol.">
        <title>The Global Catalogue of Microorganisms (GCM) 10K type strain sequencing project: providing services to taxonomists for standard genome sequencing and annotation.</title>
        <authorList>
            <consortium name="The Broad Institute Genomics Platform"/>
            <consortium name="The Broad Institute Genome Sequencing Center for Infectious Disease"/>
            <person name="Wu L."/>
            <person name="Ma J."/>
        </authorList>
    </citation>
    <scope>NUCLEOTIDE SEQUENCE [LARGE SCALE GENOMIC DNA]</scope>
    <source>
        <strain evidence="6">DT72</strain>
    </source>
</reference>
<keyword evidence="6" id="KW-1185">Reference proteome</keyword>
<evidence type="ECO:0000259" key="4">
    <source>
        <dbReference type="PROSITE" id="PS50949"/>
    </source>
</evidence>
<protein>
    <submittedName>
        <fullName evidence="5">FadR/GntR family transcriptional regulator</fullName>
    </submittedName>
</protein>
<evidence type="ECO:0000313" key="6">
    <source>
        <dbReference type="Proteomes" id="UP001597286"/>
    </source>
</evidence>
<dbReference type="Proteomes" id="UP001597286">
    <property type="component" value="Unassembled WGS sequence"/>
</dbReference>
<dbReference type="Pfam" id="PF07729">
    <property type="entry name" value="FCD"/>
    <property type="match status" value="1"/>
</dbReference>
<keyword evidence="3" id="KW-0804">Transcription</keyword>
<dbReference type="Pfam" id="PF00392">
    <property type="entry name" value="GntR"/>
    <property type="match status" value="1"/>
</dbReference>
<organism evidence="5 6">
    <name type="scientific">Rhodococcus gannanensis</name>
    <dbReference type="NCBI Taxonomy" id="1960308"/>
    <lineage>
        <taxon>Bacteria</taxon>
        <taxon>Bacillati</taxon>
        <taxon>Actinomycetota</taxon>
        <taxon>Actinomycetes</taxon>
        <taxon>Mycobacteriales</taxon>
        <taxon>Nocardiaceae</taxon>
        <taxon>Rhodococcus</taxon>
    </lineage>
</organism>
<dbReference type="Gene3D" id="1.10.10.10">
    <property type="entry name" value="Winged helix-like DNA-binding domain superfamily/Winged helix DNA-binding domain"/>
    <property type="match status" value="1"/>
</dbReference>
<dbReference type="RefSeq" id="WP_378487781.1">
    <property type="nucleotide sequence ID" value="NZ_JBHUFB010000020.1"/>
</dbReference>
<proteinExistence type="predicted"/>
<evidence type="ECO:0000256" key="3">
    <source>
        <dbReference type="ARBA" id="ARBA00023163"/>
    </source>
</evidence>
<evidence type="ECO:0000313" key="5">
    <source>
        <dbReference type="EMBL" id="MFD1815353.1"/>
    </source>
</evidence>
<dbReference type="Gene3D" id="1.20.120.530">
    <property type="entry name" value="GntR ligand-binding domain-like"/>
    <property type="match status" value="1"/>
</dbReference>
<dbReference type="PRINTS" id="PR00035">
    <property type="entry name" value="HTHGNTR"/>
</dbReference>
<gene>
    <name evidence="5" type="ORF">ACFSJG_24305</name>
</gene>
<dbReference type="InterPro" id="IPR008920">
    <property type="entry name" value="TF_FadR/GntR_C"/>
</dbReference>
<dbReference type="InterPro" id="IPR000524">
    <property type="entry name" value="Tscrpt_reg_HTH_GntR"/>
</dbReference>
<keyword evidence="1" id="KW-0805">Transcription regulation</keyword>
<dbReference type="PANTHER" id="PTHR43537:SF5">
    <property type="entry name" value="UXU OPERON TRANSCRIPTIONAL REGULATOR"/>
    <property type="match status" value="1"/>
</dbReference>
<name>A0ABW4PB60_9NOCA</name>
<dbReference type="SMART" id="SM00345">
    <property type="entry name" value="HTH_GNTR"/>
    <property type="match status" value="1"/>
</dbReference>
<dbReference type="InterPro" id="IPR011711">
    <property type="entry name" value="GntR_C"/>
</dbReference>
<dbReference type="PANTHER" id="PTHR43537">
    <property type="entry name" value="TRANSCRIPTIONAL REGULATOR, GNTR FAMILY"/>
    <property type="match status" value="1"/>
</dbReference>
<dbReference type="InterPro" id="IPR036390">
    <property type="entry name" value="WH_DNA-bd_sf"/>
</dbReference>
<evidence type="ECO:0000256" key="2">
    <source>
        <dbReference type="ARBA" id="ARBA00023125"/>
    </source>
</evidence>
<dbReference type="SUPFAM" id="SSF46785">
    <property type="entry name" value="Winged helix' DNA-binding domain"/>
    <property type="match status" value="1"/>
</dbReference>
<sequence length="233" mass="25505">MIVARRIVSEIAKKGLRPGDRLPPERVMLEEYDVGRGTLRESLRYLELSGALSLKPGPGGGPTIEKPDSSNLMNSIALLLQFENASLETLLEARVGLEPMNARLAAEHISAEQLAALQSSVTRMSENIKDLDTFYETSKEFHDGLAWASGNPLLSYLIDALGSLFANPQLTDYSLRHRKADLAAHIEVLDALTAGDPDRAETTMRAHMVEMAAQLRKHAAPILAQPVAWKVAQ</sequence>
<feature type="domain" description="HTH gntR-type" evidence="4">
    <location>
        <begin position="1"/>
        <end position="67"/>
    </location>
</feature>
<dbReference type="InterPro" id="IPR036388">
    <property type="entry name" value="WH-like_DNA-bd_sf"/>
</dbReference>
<comment type="caution">
    <text evidence="5">The sequence shown here is derived from an EMBL/GenBank/DDBJ whole genome shotgun (WGS) entry which is preliminary data.</text>
</comment>
<dbReference type="PROSITE" id="PS50949">
    <property type="entry name" value="HTH_GNTR"/>
    <property type="match status" value="1"/>
</dbReference>
<keyword evidence="2" id="KW-0238">DNA-binding</keyword>
<accession>A0ABW4PB60</accession>
<dbReference type="EMBL" id="JBHUFB010000020">
    <property type="protein sequence ID" value="MFD1815353.1"/>
    <property type="molecule type" value="Genomic_DNA"/>
</dbReference>
<dbReference type="SMART" id="SM00895">
    <property type="entry name" value="FCD"/>
    <property type="match status" value="1"/>
</dbReference>